<sequence>MQIRDAFISPPFHNFILVIFSILYADSRELDQAEGMYERALQAKEKALGAD</sequence>
<accession>A0A8H7AJ67</accession>
<organism evidence="1 2">
    <name type="scientific">Endocarpon pusillum</name>
    <dbReference type="NCBI Taxonomy" id="364733"/>
    <lineage>
        <taxon>Eukaryota</taxon>
        <taxon>Fungi</taxon>
        <taxon>Dikarya</taxon>
        <taxon>Ascomycota</taxon>
        <taxon>Pezizomycotina</taxon>
        <taxon>Eurotiomycetes</taxon>
        <taxon>Chaetothyriomycetidae</taxon>
        <taxon>Verrucariales</taxon>
        <taxon>Verrucariaceae</taxon>
        <taxon>Endocarpon</taxon>
    </lineage>
</organism>
<reference evidence="1" key="1">
    <citation type="submission" date="2020-02" db="EMBL/GenBank/DDBJ databases">
        <authorList>
            <person name="Palmer J.M."/>
        </authorList>
    </citation>
    <scope>NUCLEOTIDE SEQUENCE</scope>
    <source>
        <strain evidence="1">EPUS1.4</strain>
        <tissue evidence="1">Thallus</tissue>
    </source>
</reference>
<evidence type="ECO:0000313" key="2">
    <source>
        <dbReference type="Proteomes" id="UP000606974"/>
    </source>
</evidence>
<keyword evidence="2" id="KW-1185">Reference proteome</keyword>
<protein>
    <submittedName>
        <fullName evidence="1">Uncharacterized protein</fullName>
    </submittedName>
</protein>
<proteinExistence type="predicted"/>
<comment type="caution">
    <text evidence="1">The sequence shown here is derived from an EMBL/GenBank/DDBJ whole genome shotgun (WGS) entry which is preliminary data.</text>
</comment>
<dbReference type="AlphaFoldDB" id="A0A8H7AJ67"/>
<evidence type="ECO:0000313" key="1">
    <source>
        <dbReference type="EMBL" id="KAF7506105.1"/>
    </source>
</evidence>
<name>A0A8H7AJ67_9EURO</name>
<dbReference type="Proteomes" id="UP000606974">
    <property type="component" value="Unassembled WGS sequence"/>
</dbReference>
<gene>
    <name evidence="1" type="ORF">GJ744_012256</name>
</gene>
<dbReference type="EMBL" id="JAACFV010000094">
    <property type="protein sequence ID" value="KAF7506105.1"/>
    <property type="molecule type" value="Genomic_DNA"/>
</dbReference>